<dbReference type="EMBL" id="CP013926">
    <property type="protein sequence ID" value="AMJ75517.1"/>
    <property type="molecule type" value="Genomic_DNA"/>
</dbReference>
<keyword evidence="1" id="KW-0175">Coiled coil</keyword>
<dbReference type="KEGG" id="asq:AVL57_17050"/>
<gene>
    <name evidence="3" type="ORF">AVL57_17050</name>
    <name evidence="4" type="ORF">Q4527_15925</name>
</gene>
<evidence type="ECO:0008006" key="7">
    <source>
        <dbReference type="Google" id="ProtNLM"/>
    </source>
</evidence>
<evidence type="ECO:0000313" key="5">
    <source>
        <dbReference type="Proteomes" id="UP000056750"/>
    </source>
</evidence>
<feature type="coiled-coil region" evidence="1">
    <location>
        <begin position="66"/>
        <end position="107"/>
    </location>
</feature>
<proteinExistence type="predicted"/>
<protein>
    <recommendedName>
        <fullName evidence="7">MSHA biogenesis protein MshJ</fullName>
    </recommendedName>
</protein>
<sequence length="241" mass="27340">MTTDKLKQLLGDYKWSLLVAALLLVMIAFGYKLARIVDEGDSVKVAAQDKTIAILVSENNQYVTQVNQLEVALQLTELEKKSITEQLNNVQVEQAELQQQLAFYQRIMAPETTQDGFVIEGVEVVSLPEPNQFQMRFVVLQQRQNKALVKGKLAVTLVGEREGKEYTVTIGEPEFIQQEIEYRFKYFQAINTSFTLPDGFQPTSITLETTVYQYNAKRGDLAKTVKWEDALNSGSMLEDTQ</sequence>
<evidence type="ECO:0000313" key="4">
    <source>
        <dbReference type="EMBL" id="MDO6578895.1"/>
    </source>
</evidence>
<reference evidence="3 5" key="1">
    <citation type="submission" date="2015-12" db="EMBL/GenBank/DDBJ databases">
        <title>Intraspecies pangenome expansion in the marine bacterium Alteromonas.</title>
        <authorList>
            <person name="Lopez-Perez M."/>
            <person name="Rodriguez-Valera F."/>
        </authorList>
    </citation>
    <scope>NUCLEOTIDE SEQUENCE [LARGE SCALE GENOMIC DNA]</scope>
    <source>
        <strain evidence="3 5">LMG 21861</strain>
    </source>
</reference>
<dbReference type="Proteomes" id="UP000056750">
    <property type="component" value="Chromosome"/>
</dbReference>
<reference evidence="4" key="2">
    <citation type="submission" date="2023-07" db="EMBL/GenBank/DDBJ databases">
        <title>Genome content predicts the carbon catabolic preferences of heterotrophic bacteria.</title>
        <authorList>
            <person name="Gralka M."/>
        </authorList>
    </citation>
    <scope>NUCLEOTIDE SEQUENCE</scope>
    <source>
        <strain evidence="4">F2M12</strain>
    </source>
</reference>
<feature type="transmembrane region" description="Helical" evidence="2">
    <location>
        <begin position="15"/>
        <end position="34"/>
    </location>
</feature>
<accession>A0AAW7Z6R6</accession>
<dbReference type="Pfam" id="PF20567">
    <property type="entry name" value="DUF6776"/>
    <property type="match status" value="1"/>
</dbReference>
<evidence type="ECO:0000313" key="6">
    <source>
        <dbReference type="Proteomes" id="UP001170717"/>
    </source>
</evidence>
<keyword evidence="2" id="KW-0812">Transmembrane</keyword>
<dbReference type="InterPro" id="IPR046703">
    <property type="entry name" value="DUF6776"/>
</dbReference>
<keyword evidence="2" id="KW-0472">Membrane</keyword>
<evidence type="ECO:0000256" key="1">
    <source>
        <dbReference type="SAM" id="Coils"/>
    </source>
</evidence>
<evidence type="ECO:0000313" key="3">
    <source>
        <dbReference type="EMBL" id="AMJ75517.1"/>
    </source>
</evidence>
<dbReference type="EMBL" id="JAUOQI010000013">
    <property type="protein sequence ID" value="MDO6578895.1"/>
    <property type="molecule type" value="Genomic_DNA"/>
</dbReference>
<name>A0AAW7Z6R6_9ALTE</name>
<keyword evidence="5" id="KW-1185">Reference proteome</keyword>
<dbReference type="RefSeq" id="WP_057789720.1">
    <property type="nucleotide sequence ID" value="NZ_CAXIBE010000004.1"/>
</dbReference>
<keyword evidence="2" id="KW-1133">Transmembrane helix</keyword>
<evidence type="ECO:0000256" key="2">
    <source>
        <dbReference type="SAM" id="Phobius"/>
    </source>
</evidence>
<organism evidence="4 6">
    <name type="scientific">Alteromonas stellipolaris</name>
    <dbReference type="NCBI Taxonomy" id="233316"/>
    <lineage>
        <taxon>Bacteria</taxon>
        <taxon>Pseudomonadati</taxon>
        <taxon>Pseudomonadota</taxon>
        <taxon>Gammaproteobacteria</taxon>
        <taxon>Alteromonadales</taxon>
        <taxon>Alteromonadaceae</taxon>
        <taxon>Alteromonas/Salinimonas group</taxon>
        <taxon>Alteromonas</taxon>
    </lineage>
</organism>
<dbReference type="Proteomes" id="UP001170717">
    <property type="component" value="Unassembled WGS sequence"/>
</dbReference>
<dbReference type="AlphaFoldDB" id="A0AAW7Z6R6"/>